<proteinExistence type="inferred from homology"/>
<evidence type="ECO:0000313" key="8">
    <source>
        <dbReference type="Proteomes" id="UP001379533"/>
    </source>
</evidence>
<keyword evidence="2" id="KW-0285">Flavoprotein</keyword>
<dbReference type="Gene3D" id="3.50.50.60">
    <property type="entry name" value="FAD/NAD(P)-binding domain"/>
    <property type="match status" value="2"/>
</dbReference>
<keyword evidence="8" id="KW-1185">Reference proteome</keyword>
<organism evidence="7 8">
    <name type="scientific">Pendulispora brunnea</name>
    <dbReference type="NCBI Taxonomy" id="2905690"/>
    <lineage>
        <taxon>Bacteria</taxon>
        <taxon>Pseudomonadati</taxon>
        <taxon>Myxococcota</taxon>
        <taxon>Myxococcia</taxon>
        <taxon>Myxococcales</taxon>
        <taxon>Sorangiineae</taxon>
        <taxon>Pendulisporaceae</taxon>
        <taxon>Pendulispora</taxon>
    </lineage>
</organism>
<dbReference type="SUPFAM" id="SSF51905">
    <property type="entry name" value="FAD/NAD(P)-binding domain"/>
    <property type="match status" value="1"/>
</dbReference>
<dbReference type="PANTHER" id="PTHR46056">
    <property type="entry name" value="LONG-CHAIN-ALCOHOL OXIDASE"/>
    <property type="match status" value="1"/>
</dbReference>
<evidence type="ECO:0000256" key="2">
    <source>
        <dbReference type="ARBA" id="ARBA00022630"/>
    </source>
</evidence>
<evidence type="ECO:0000313" key="7">
    <source>
        <dbReference type="EMBL" id="WXA99654.1"/>
    </source>
</evidence>
<evidence type="ECO:0000259" key="5">
    <source>
        <dbReference type="Pfam" id="PF00732"/>
    </source>
</evidence>
<evidence type="ECO:0000256" key="1">
    <source>
        <dbReference type="ARBA" id="ARBA00010790"/>
    </source>
</evidence>
<accession>A0ABZ2KRP7</accession>
<dbReference type="InterPro" id="IPR036188">
    <property type="entry name" value="FAD/NAD-bd_sf"/>
</dbReference>
<name>A0ABZ2KRP7_9BACT</name>
<dbReference type="RefSeq" id="WP_394850295.1">
    <property type="nucleotide sequence ID" value="NZ_CP089982.1"/>
</dbReference>
<sequence length="516" mass="55136">MGESAVTELAVRGRQLHADLVLDTEAVVVGTGAGGSMALRELARAGIDSVALEEGGYHTTADFNQREEQMLALLFQEQGGRTTEDLAIRILQGRGIGGSTIHNTNLCKRIPDAILSAWADDFGLHDVRPEVLAPSFERIEADLSVSEIPAADRNANNEVLRLGAERLGWRGGPLKHNRVGCQKSGFCELGCSYDAKQNALKIVLPQAAAAGARIYADVRATRIHIDGGRVTGLEGMVLGENGEHIANARIRAKVVVLAGSATGSAALALASGVPDPHDQIGRGLHVHPGAAVAGIFDRTLASYDGIPQSYECTEFLDFERGSDRRVWIVPAFAHPIGAAAALPGFGAAHMRAMRDYRKLAVLTALVHDETEGRVVLGAGDRPKIRYVMNDADRAQLAKGLVACARILFAAGAKEVVIPAVFPHRMRDPGELDRLDTGFVRPHELPLTAVHPMGTMRMGTDPKRSVVGPTGEHHHVRGLFVADGSLFPTSIGGPPQIGIYTLAFHLARYVIERARTA</sequence>
<keyword evidence="3" id="KW-0274">FAD</keyword>
<dbReference type="InterPro" id="IPR000172">
    <property type="entry name" value="GMC_OxRdtase_N"/>
</dbReference>
<reference evidence="7 8" key="1">
    <citation type="submission" date="2021-12" db="EMBL/GenBank/DDBJ databases">
        <title>Discovery of the Pendulisporaceae a myxobacterial family with distinct sporulation behavior and unique specialized metabolism.</title>
        <authorList>
            <person name="Garcia R."/>
            <person name="Popoff A."/>
            <person name="Bader C.D."/>
            <person name="Loehr J."/>
            <person name="Walesch S."/>
            <person name="Walt C."/>
            <person name="Boldt J."/>
            <person name="Bunk B."/>
            <person name="Haeckl F.J.F.P.J."/>
            <person name="Gunesch A.P."/>
            <person name="Birkelbach J."/>
            <person name="Nuebel U."/>
            <person name="Pietschmann T."/>
            <person name="Bach T."/>
            <person name="Mueller R."/>
        </authorList>
    </citation>
    <scope>NUCLEOTIDE SEQUENCE [LARGE SCALE GENOMIC DNA]</scope>
    <source>
        <strain evidence="7 8">MSr12523</strain>
    </source>
</reference>
<dbReference type="PANTHER" id="PTHR46056:SF12">
    <property type="entry name" value="LONG-CHAIN-ALCOHOL OXIDASE"/>
    <property type="match status" value="1"/>
</dbReference>
<gene>
    <name evidence="7" type="ORF">LZC95_22910</name>
</gene>
<dbReference type="Proteomes" id="UP001379533">
    <property type="component" value="Chromosome"/>
</dbReference>
<evidence type="ECO:0000256" key="4">
    <source>
        <dbReference type="ARBA" id="ARBA00023002"/>
    </source>
</evidence>
<comment type="similarity">
    <text evidence="1">Belongs to the GMC oxidoreductase family.</text>
</comment>
<dbReference type="Pfam" id="PF00732">
    <property type="entry name" value="GMC_oxred_N"/>
    <property type="match status" value="1"/>
</dbReference>
<feature type="domain" description="Glucose-methanol-choline oxidoreductase C-terminal" evidence="6">
    <location>
        <begin position="381"/>
        <end position="502"/>
    </location>
</feature>
<protein>
    <submittedName>
        <fullName evidence="7">GMC family oxidoreductase</fullName>
    </submittedName>
</protein>
<evidence type="ECO:0000259" key="6">
    <source>
        <dbReference type="Pfam" id="PF05199"/>
    </source>
</evidence>
<feature type="domain" description="Glucose-methanol-choline oxidoreductase N-terminal" evidence="5">
    <location>
        <begin position="74"/>
        <end position="288"/>
    </location>
</feature>
<dbReference type="Pfam" id="PF05199">
    <property type="entry name" value="GMC_oxred_C"/>
    <property type="match status" value="1"/>
</dbReference>
<evidence type="ECO:0000256" key="3">
    <source>
        <dbReference type="ARBA" id="ARBA00022827"/>
    </source>
</evidence>
<dbReference type="InterPro" id="IPR007867">
    <property type="entry name" value="GMC_OxRtase_C"/>
</dbReference>
<keyword evidence="4" id="KW-0560">Oxidoreductase</keyword>
<dbReference type="EMBL" id="CP089982">
    <property type="protein sequence ID" value="WXA99654.1"/>
    <property type="molecule type" value="Genomic_DNA"/>
</dbReference>